<organism evidence="2 3">
    <name type="scientific">Actinomycetospora atypica</name>
    <dbReference type="NCBI Taxonomy" id="1290095"/>
    <lineage>
        <taxon>Bacteria</taxon>
        <taxon>Bacillati</taxon>
        <taxon>Actinomycetota</taxon>
        <taxon>Actinomycetes</taxon>
        <taxon>Pseudonocardiales</taxon>
        <taxon>Pseudonocardiaceae</taxon>
        <taxon>Actinomycetospora</taxon>
    </lineage>
</organism>
<dbReference type="RefSeq" id="WP_378037566.1">
    <property type="nucleotide sequence ID" value="NZ_JBHSIV010000021.1"/>
</dbReference>
<keyword evidence="1" id="KW-1133">Transmembrane helix</keyword>
<dbReference type="InterPro" id="IPR024244">
    <property type="entry name" value="DUF2537"/>
</dbReference>
<feature type="transmembrane region" description="Helical" evidence="1">
    <location>
        <begin position="148"/>
        <end position="169"/>
    </location>
</feature>
<dbReference type="EMBL" id="JBHSIV010000021">
    <property type="protein sequence ID" value="MFC5064218.1"/>
    <property type="molecule type" value="Genomic_DNA"/>
</dbReference>
<keyword evidence="1" id="KW-0472">Membrane</keyword>
<gene>
    <name evidence="2" type="ORF">ACFPBZ_18490</name>
</gene>
<dbReference type="Proteomes" id="UP001595947">
    <property type="component" value="Unassembled WGS sequence"/>
</dbReference>
<evidence type="ECO:0000256" key="1">
    <source>
        <dbReference type="SAM" id="Phobius"/>
    </source>
</evidence>
<proteinExistence type="predicted"/>
<keyword evidence="1" id="KW-0812">Transmembrane</keyword>
<evidence type="ECO:0000313" key="3">
    <source>
        <dbReference type="Proteomes" id="UP001595947"/>
    </source>
</evidence>
<protein>
    <submittedName>
        <fullName evidence="2">DUF2537 domain-containing protein</fullName>
    </submittedName>
</protein>
<feature type="transmembrane region" description="Helical" evidence="1">
    <location>
        <begin position="176"/>
        <end position="197"/>
    </location>
</feature>
<comment type="caution">
    <text evidence="2">The sequence shown here is derived from an EMBL/GenBank/DDBJ whole genome shotgun (WGS) entry which is preliminary data.</text>
</comment>
<sequence length="229" mass="23845">MTVLEVAARRGRALVGGHPVGAHGGPDDEGWGLYAPGTDLSGPLVELLDEWARAADSLSRSAEPPGSPAAVRVSRTGRHLAARVSVALGRPVDYCDPVTGLRIPLRAVTTRPRVPAVPLPTPYRRALRSGRRQSGGTVSTVFTEPTPWATGLTLSALVAGLVLLVNLSLALPMVAGLGWVGVLIDLVVVAGLVPALWLNRTALTWRWAVWGAFVGMGLAVLPLMVAAAG</sequence>
<evidence type="ECO:0000313" key="2">
    <source>
        <dbReference type="EMBL" id="MFC5064218.1"/>
    </source>
</evidence>
<name>A0ABV9YS06_9PSEU</name>
<dbReference type="Pfam" id="PF10801">
    <property type="entry name" value="DUF2537"/>
    <property type="match status" value="1"/>
</dbReference>
<keyword evidence="3" id="KW-1185">Reference proteome</keyword>
<feature type="transmembrane region" description="Helical" evidence="1">
    <location>
        <begin position="209"/>
        <end position="228"/>
    </location>
</feature>
<accession>A0ABV9YS06</accession>
<reference evidence="3" key="1">
    <citation type="journal article" date="2019" name="Int. J. Syst. Evol. Microbiol.">
        <title>The Global Catalogue of Microorganisms (GCM) 10K type strain sequencing project: providing services to taxonomists for standard genome sequencing and annotation.</title>
        <authorList>
            <consortium name="The Broad Institute Genomics Platform"/>
            <consortium name="The Broad Institute Genome Sequencing Center for Infectious Disease"/>
            <person name="Wu L."/>
            <person name="Ma J."/>
        </authorList>
    </citation>
    <scope>NUCLEOTIDE SEQUENCE [LARGE SCALE GENOMIC DNA]</scope>
    <source>
        <strain evidence="3">CGMCC 4.7093</strain>
    </source>
</reference>